<dbReference type="InterPro" id="IPR011701">
    <property type="entry name" value="MFS"/>
</dbReference>
<dbReference type="PROSITE" id="PS50850">
    <property type="entry name" value="MFS"/>
    <property type="match status" value="1"/>
</dbReference>
<dbReference type="SUPFAM" id="SSF103473">
    <property type="entry name" value="MFS general substrate transporter"/>
    <property type="match status" value="1"/>
</dbReference>
<gene>
    <name evidence="8" type="ORF">yc1106_00023</name>
</gene>
<accession>A0A9Q8YZC7</accession>
<dbReference type="GO" id="GO:0005886">
    <property type="term" value="C:plasma membrane"/>
    <property type="evidence" value="ECO:0007669"/>
    <property type="project" value="TreeGrafter"/>
</dbReference>
<dbReference type="InterPro" id="IPR036259">
    <property type="entry name" value="MFS_trans_sf"/>
</dbReference>
<evidence type="ECO:0000256" key="5">
    <source>
        <dbReference type="SAM" id="MobiDB-lite"/>
    </source>
</evidence>
<keyword evidence="4 6" id="KW-0472">Membrane</keyword>
<feature type="transmembrane region" description="Helical" evidence="6">
    <location>
        <begin position="344"/>
        <end position="362"/>
    </location>
</feature>
<dbReference type="GO" id="GO:0022857">
    <property type="term" value="F:transmembrane transporter activity"/>
    <property type="evidence" value="ECO:0007669"/>
    <property type="project" value="InterPro"/>
</dbReference>
<feature type="transmembrane region" description="Helical" evidence="6">
    <location>
        <begin position="454"/>
        <end position="474"/>
    </location>
</feature>
<evidence type="ECO:0000256" key="6">
    <source>
        <dbReference type="SAM" id="Phobius"/>
    </source>
</evidence>
<dbReference type="EMBL" id="CP089274">
    <property type="protein sequence ID" value="USP72749.1"/>
    <property type="molecule type" value="Genomic_DNA"/>
</dbReference>
<evidence type="ECO:0000313" key="8">
    <source>
        <dbReference type="EMBL" id="USP72749.1"/>
    </source>
</evidence>
<dbReference type="OrthoDB" id="268400at2759"/>
<keyword evidence="3 6" id="KW-1133">Transmembrane helix</keyword>
<proteinExistence type="predicted"/>
<feature type="transmembrane region" description="Helical" evidence="6">
    <location>
        <begin position="74"/>
        <end position="102"/>
    </location>
</feature>
<dbReference type="AlphaFoldDB" id="A0A9Q8YZC7"/>
<feature type="region of interest" description="Disordered" evidence="5">
    <location>
        <begin position="1"/>
        <end position="26"/>
    </location>
</feature>
<feature type="transmembrane region" description="Helical" evidence="6">
    <location>
        <begin position="382"/>
        <end position="402"/>
    </location>
</feature>
<dbReference type="Pfam" id="PF07690">
    <property type="entry name" value="MFS_1"/>
    <property type="match status" value="1"/>
</dbReference>
<evidence type="ECO:0000259" key="7">
    <source>
        <dbReference type="PROSITE" id="PS50850"/>
    </source>
</evidence>
<organism evidence="8 9">
    <name type="scientific">Curvularia clavata</name>
    <dbReference type="NCBI Taxonomy" id="95742"/>
    <lineage>
        <taxon>Eukaryota</taxon>
        <taxon>Fungi</taxon>
        <taxon>Dikarya</taxon>
        <taxon>Ascomycota</taxon>
        <taxon>Pezizomycotina</taxon>
        <taxon>Dothideomycetes</taxon>
        <taxon>Pleosporomycetidae</taxon>
        <taxon>Pleosporales</taxon>
        <taxon>Pleosporineae</taxon>
        <taxon>Pleosporaceae</taxon>
        <taxon>Curvularia</taxon>
    </lineage>
</organism>
<feature type="domain" description="Major facilitator superfamily (MFS) profile" evidence="7">
    <location>
        <begin position="73"/>
        <end position="543"/>
    </location>
</feature>
<dbReference type="PANTHER" id="PTHR23502">
    <property type="entry name" value="MAJOR FACILITATOR SUPERFAMILY"/>
    <property type="match status" value="1"/>
</dbReference>
<evidence type="ECO:0000256" key="1">
    <source>
        <dbReference type="ARBA" id="ARBA00004141"/>
    </source>
</evidence>
<evidence type="ECO:0000256" key="4">
    <source>
        <dbReference type="ARBA" id="ARBA00023136"/>
    </source>
</evidence>
<dbReference type="InterPro" id="IPR020846">
    <property type="entry name" value="MFS_dom"/>
</dbReference>
<name>A0A9Q8YZC7_CURCL</name>
<dbReference type="PANTHER" id="PTHR23502:SF139">
    <property type="entry name" value="MAJOR FACILITATOR SUPERFAMILY (MFS) PROFILE DOMAIN-CONTAINING PROTEIN-RELATED"/>
    <property type="match status" value="1"/>
</dbReference>
<feature type="transmembrane region" description="Helical" evidence="6">
    <location>
        <begin position="517"/>
        <end position="538"/>
    </location>
</feature>
<feature type="transmembrane region" description="Helical" evidence="6">
    <location>
        <begin position="174"/>
        <end position="192"/>
    </location>
</feature>
<feature type="transmembrane region" description="Helical" evidence="6">
    <location>
        <begin position="423"/>
        <end position="442"/>
    </location>
</feature>
<feature type="transmembrane region" description="Helical" evidence="6">
    <location>
        <begin position="233"/>
        <end position="254"/>
    </location>
</feature>
<dbReference type="Gene3D" id="1.20.1250.20">
    <property type="entry name" value="MFS general substrate transporter like domains"/>
    <property type="match status" value="1"/>
</dbReference>
<dbReference type="VEuPathDB" id="FungiDB:yc1106_00023"/>
<keyword evidence="9" id="KW-1185">Reference proteome</keyword>
<evidence type="ECO:0000313" key="9">
    <source>
        <dbReference type="Proteomes" id="UP001056012"/>
    </source>
</evidence>
<feature type="transmembrane region" description="Helical" evidence="6">
    <location>
        <begin position="114"/>
        <end position="133"/>
    </location>
</feature>
<feature type="transmembrane region" description="Helical" evidence="6">
    <location>
        <begin position="145"/>
        <end position="162"/>
    </location>
</feature>
<feature type="transmembrane region" description="Helical" evidence="6">
    <location>
        <begin position="204"/>
        <end position="227"/>
    </location>
</feature>
<evidence type="ECO:0000256" key="2">
    <source>
        <dbReference type="ARBA" id="ARBA00022692"/>
    </source>
</evidence>
<comment type="subcellular location">
    <subcellularLocation>
        <location evidence="1">Membrane</location>
        <topology evidence="1">Multi-pass membrane protein</topology>
    </subcellularLocation>
</comment>
<protein>
    <recommendedName>
        <fullName evidence="7">Major facilitator superfamily (MFS) profile domain-containing protein</fullName>
    </recommendedName>
</protein>
<reference evidence="8" key="1">
    <citation type="submission" date="2021-12" db="EMBL/GenBank/DDBJ databases">
        <title>Curvularia clavata genome.</title>
        <authorList>
            <person name="Cao Y."/>
        </authorList>
    </citation>
    <scope>NUCLEOTIDE SEQUENCE</scope>
    <source>
        <strain evidence="8">Yc1106</strain>
    </source>
</reference>
<sequence length="561" mass="61569">MDIESKPHVSLIAANQTSKSGAKEPLESFGFSRESDKHIEGNALLIDRLGNVRKLPVPSQDPNDPLNFRPREKWAVIFSCCWFSLLSLALAGGLGSFLSVFFHMYMPQGYDPQHIAYLLTIPNLAIGLGNYIILPVSMAYGRRPVFLASTIILFLATIGAAVQSDYNSHLATRTLQGLATGASESLLPLMLTEVTFLHERGRIFGLYWMIQTISAGVFNISASYINADLGWRWYYWVFAILIGIGLVVAFFCAFETRFSRPATSIDGVIIFTDEFGVTQVVPDDQAQEYFGQANRQMSQNAHDEPATRTTYVQKLMLWQKPHSRPAYIILMSWVRMAQSLTSPAILYVVLVTSITLSCVVDMSLTYDAVLQAKGWLPKDIGLINIGSVIGGILGSAYSVLLGERLVLCMARGNHGIHKPEHRLVVLVPPAVIAVGMLITYGFAAGGKASWWGPVLAYTFFSTTWVTVLIVSTTFAAEANPRHPGPALVMVVGTKNIISFGFTYGLNPMLDKGGYSYAFGALAGVLAACFVLGIPIYYLNPKWRAYSSRVGKQRGVVSTNEE</sequence>
<evidence type="ECO:0000256" key="3">
    <source>
        <dbReference type="ARBA" id="ARBA00022989"/>
    </source>
</evidence>
<feature type="transmembrane region" description="Helical" evidence="6">
    <location>
        <begin position="486"/>
        <end position="505"/>
    </location>
</feature>
<dbReference type="Proteomes" id="UP001056012">
    <property type="component" value="Chromosome 1"/>
</dbReference>
<keyword evidence="2 6" id="KW-0812">Transmembrane</keyword>